<name>A0A0U1VTF4_9CAUD</name>
<accession>A0A0U1VTF4</accession>
<sequence length="55" mass="6475">MKDGRSWELCWIVPGGTLQTKKVVGGYSRARQDARNLRFKMRKTEGVRIWIMSEF</sequence>
<reference evidence="1 2" key="1">
    <citation type="submission" date="2013-03" db="EMBL/GenBank/DDBJ databases">
        <title>Complete Genome Sequence of Pseudomonas aeruginosa Siphophage LKO4.</title>
        <authorList>
            <person name="Lammens E.A."/>
            <person name="Lavigne R."/>
        </authorList>
    </citation>
    <scope>NUCLEOTIDE SEQUENCE [LARGE SCALE GENOMIC DNA]</scope>
</reference>
<evidence type="ECO:0000313" key="1">
    <source>
        <dbReference type="EMBL" id="AGI11279.1"/>
    </source>
</evidence>
<keyword evidence="2" id="KW-1185">Reference proteome</keyword>
<protein>
    <submittedName>
        <fullName evidence="1">Uncharacterized protein</fullName>
    </submittedName>
</protein>
<evidence type="ECO:0000313" key="2">
    <source>
        <dbReference type="Proteomes" id="UP000225969"/>
    </source>
</evidence>
<proteinExistence type="predicted"/>
<organism evidence="1 2">
    <name type="scientific">Pseudomonas phage LKO4</name>
    <dbReference type="NCBI Taxonomy" id="1308899"/>
    <lineage>
        <taxon>Viruses</taxon>
        <taxon>Duplodnaviria</taxon>
        <taxon>Heunggongvirae</taxon>
        <taxon>Uroviricota</taxon>
        <taxon>Caudoviricetes</taxon>
        <taxon>Mesyanzhinovviridae</taxon>
        <taxon>Rabinowitzvirinae</taxon>
        <taxon>Yuavirus</taxon>
        <taxon>Yuavirus LKO4</taxon>
        <taxon>Pseudomonas virus LKO4</taxon>
    </lineage>
</organism>
<gene>
    <name evidence="1" type="ORF">LKO4_0038</name>
</gene>
<dbReference type="EMBL" id="KC758116">
    <property type="protein sequence ID" value="AGI11279.1"/>
    <property type="molecule type" value="Genomic_DNA"/>
</dbReference>
<dbReference type="Proteomes" id="UP000225969">
    <property type="component" value="Segment"/>
</dbReference>